<dbReference type="InterPro" id="IPR008254">
    <property type="entry name" value="Flavodoxin/NO_synth"/>
</dbReference>
<evidence type="ECO:0000256" key="8">
    <source>
        <dbReference type="ARBA" id="ARBA00023002"/>
    </source>
</evidence>
<keyword evidence="12" id="KW-1185">Reference proteome</keyword>
<dbReference type="InterPro" id="IPR039261">
    <property type="entry name" value="FNR_nucleotide-bd"/>
</dbReference>
<comment type="cofactor">
    <cofactor evidence="1">
        <name>FMN</name>
        <dbReference type="ChEBI" id="CHEBI:58210"/>
    </cofactor>
</comment>
<dbReference type="Gene3D" id="3.40.50.360">
    <property type="match status" value="1"/>
</dbReference>
<dbReference type="GO" id="GO:0046872">
    <property type="term" value="F:metal ion binding"/>
    <property type="evidence" value="ECO:0007669"/>
    <property type="project" value="UniProtKB-KW"/>
</dbReference>
<dbReference type="InterPro" id="IPR036119">
    <property type="entry name" value="NOS_N_sf"/>
</dbReference>
<dbReference type="SUPFAM" id="SSF56512">
    <property type="entry name" value="Nitric oxide (NO) synthase oxygenase domain"/>
    <property type="match status" value="1"/>
</dbReference>
<dbReference type="GO" id="GO:0010181">
    <property type="term" value="F:FMN binding"/>
    <property type="evidence" value="ECO:0007669"/>
    <property type="project" value="InterPro"/>
</dbReference>
<dbReference type="Gene3D" id="3.90.340.10">
    <property type="entry name" value="Nitric Oxide Synthase, Chain A, domain 1"/>
    <property type="match status" value="1"/>
</dbReference>
<gene>
    <name evidence="11" type="ORF">BDZ94DRAFT_1236840</name>
</gene>
<dbReference type="Proteomes" id="UP000807353">
    <property type="component" value="Unassembled WGS sequence"/>
</dbReference>
<feature type="domain" description="Flavodoxin-like" evidence="10">
    <location>
        <begin position="533"/>
        <end position="688"/>
    </location>
</feature>
<dbReference type="GO" id="GO:0005516">
    <property type="term" value="F:calmodulin binding"/>
    <property type="evidence" value="ECO:0007669"/>
    <property type="project" value="UniProtKB-KW"/>
</dbReference>
<evidence type="ECO:0000256" key="7">
    <source>
        <dbReference type="ARBA" id="ARBA00022860"/>
    </source>
</evidence>
<dbReference type="Gene3D" id="3.40.50.80">
    <property type="entry name" value="Nucleotide-binding domain of ferredoxin-NADP reductase (FNR) module"/>
    <property type="match status" value="1"/>
</dbReference>
<name>A0A9P6CJ69_9AGAR</name>
<dbReference type="SUPFAM" id="SSF63380">
    <property type="entry name" value="Riboflavin synthase domain-like"/>
    <property type="match status" value="1"/>
</dbReference>
<evidence type="ECO:0000256" key="9">
    <source>
        <dbReference type="ARBA" id="ARBA00023004"/>
    </source>
</evidence>
<comment type="caution">
    <text evidence="11">The sequence shown here is derived from an EMBL/GenBank/DDBJ whole genome shotgun (WGS) entry which is preliminary data.</text>
</comment>
<dbReference type="Gene3D" id="3.90.440.10">
    <property type="entry name" value="Nitric Oxide Synthase,Heme Domain,Chain A domain 2"/>
    <property type="match status" value="1"/>
</dbReference>
<reference evidence="11" key="1">
    <citation type="submission" date="2020-11" db="EMBL/GenBank/DDBJ databases">
        <authorList>
            <consortium name="DOE Joint Genome Institute"/>
            <person name="Ahrendt S."/>
            <person name="Riley R."/>
            <person name="Andreopoulos W."/>
            <person name="Labutti K."/>
            <person name="Pangilinan J."/>
            <person name="Ruiz-Duenas F.J."/>
            <person name="Barrasa J.M."/>
            <person name="Sanchez-Garcia M."/>
            <person name="Camarero S."/>
            <person name="Miyauchi S."/>
            <person name="Serrano A."/>
            <person name="Linde D."/>
            <person name="Babiker R."/>
            <person name="Drula E."/>
            <person name="Ayuso-Fernandez I."/>
            <person name="Pacheco R."/>
            <person name="Padilla G."/>
            <person name="Ferreira P."/>
            <person name="Barriuso J."/>
            <person name="Kellner H."/>
            <person name="Castanera R."/>
            <person name="Alfaro M."/>
            <person name="Ramirez L."/>
            <person name="Pisabarro A.G."/>
            <person name="Kuo A."/>
            <person name="Tritt A."/>
            <person name="Lipzen A."/>
            <person name="He G."/>
            <person name="Yan M."/>
            <person name="Ng V."/>
            <person name="Cullen D."/>
            <person name="Martin F."/>
            <person name="Rosso M.-N."/>
            <person name="Henrissat B."/>
            <person name="Hibbett D."/>
            <person name="Martinez A.T."/>
            <person name="Grigoriev I.V."/>
        </authorList>
    </citation>
    <scope>NUCLEOTIDE SEQUENCE</scope>
    <source>
        <strain evidence="11">CBS 247.69</strain>
    </source>
</reference>
<dbReference type="InterPro" id="IPR044943">
    <property type="entry name" value="NOS_dom_1"/>
</dbReference>
<dbReference type="GO" id="GO:0004517">
    <property type="term" value="F:nitric-oxide synthase activity"/>
    <property type="evidence" value="ECO:0007669"/>
    <property type="project" value="UniProtKB-EC"/>
</dbReference>
<evidence type="ECO:0000256" key="2">
    <source>
        <dbReference type="ARBA" id="ARBA00006267"/>
    </source>
</evidence>
<evidence type="ECO:0000313" key="12">
    <source>
        <dbReference type="Proteomes" id="UP000807353"/>
    </source>
</evidence>
<comment type="similarity">
    <text evidence="2">Belongs to the NOS family.</text>
</comment>
<keyword evidence="8" id="KW-0560">Oxidoreductase</keyword>
<protein>
    <recommendedName>
        <fullName evidence="3">nitric-oxide synthase (NADPH)</fullName>
        <ecNumber evidence="3">1.14.13.39</ecNumber>
    </recommendedName>
</protein>
<dbReference type="EC" id="1.14.13.39" evidence="3"/>
<dbReference type="Pfam" id="PF02898">
    <property type="entry name" value="NO_synthase"/>
    <property type="match status" value="1"/>
</dbReference>
<sequence length="1106" mass="123334">MPNKCPLSTPEFELIRQNHSTLVSTGCTQDFCQSGRVIHTDEPRIGENRSLAVVEKEAEDYLKDLHREGFFLDEEAFQVRLHFALYEIRAGSTEGIIRESQERGTVGGVWTQTPGELEFGLRRAWRNARKCIMRSHCEELNAKMAVELIHAVSEAFNDGNILPTVFVFPPRTANNRGPMIWNDQILTFAGYEITDGSTIGDPKNVQLTKAIIELGWEPPQPRGRWDVLPLVTMAEGDLPVIAELPSHLRALVKIRHPKYYDEFEELDLKWVAFPALSRLGFDIGGVQYTATPFIGWFMDAEIGVRNLGDTFRYNVLPDIIQALHLDEEALEDVNVDSFGDLPEYQQLAILSRAQTELNYAVYHSFLQKKVTMSDSLTASMKWNRYDDDFQKKNGYRLPSDPYWLAPPQGSIIPVWHRGGAPNYQPKPMICRHVQDPLKAWEREKSSWPMVPAKLFCAAVLKSLPAPNGSSPSSSEATLSPQMSSKDMSVLMKYEDQHDQLSLDIMDIPASIVESPQKALGGQQGFGEVTPSSIAIYYCSAGTIAEKLAVKLYDKVKAFTKESRNLSLKPHTKSLDDLDASELTPNNVFLLVVSTTGTGDIPANGTDFADMCKELLKTGRPEATKHFKYALFGNGDSRYTTSFNHGAEKVDSLLKQVGGQPLIYSPFAGDTALQSPPWSSLTAWWAQVESKILDTASDYICPSVPNARPTLSSEVPGEVPEVVVPEKYIRHALELRDKYQDGRLVTTNPRFHEVGQGSLRATIDVGAAPYEPLSCIQLLPLNSQTKVDRALLALGVPASCSIQISATENPTFSIYLQKFTDLEQPFLDLSWLERIKNIPHGTPTKEDLSKLSVLDALETLFHKGMVLRFPTDMDLVRKISFDMPLLRPRTYSVASSLRFLSERSPERVNNEVDIIVKVYQRGRFSDIFLRDVDTNPGQAILKFQFVESIAARRLKYDTEKIVPLVAITTGAGFGPVRSLLQERISIVRNAVAAGKPLPPRKKGISLFVGLQRSDVALATDILVEAASLNIVDMFFMVPSNAEKVRVQDKMRMETVATELRKKLVAESGMVFVCTGPVAAKEIASTLENIVGGRAKKILGTRYIEEVF</sequence>
<dbReference type="SUPFAM" id="SSF52218">
    <property type="entry name" value="Flavoproteins"/>
    <property type="match status" value="1"/>
</dbReference>
<keyword evidence="6" id="KW-0479">Metal-binding</keyword>
<evidence type="ECO:0000313" key="11">
    <source>
        <dbReference type="EMBL" id="KAF9462533.1"/>
    </source>
</evidence>
<evidence type="ECO:0000256" key="5">
    <source>
        <dbReference type="ARBA" id="ARBA00022643"/>
    </source>
</evidence>
<dbReference type="InterPro" id="IPR029039">
    <property type="entry name" value="Flavoprotein-like_sf"/>
</dbReference>
<dbReference type="EMBL" id="MU150271">
    <property type="protein sequence ID" value="KAF9462533.1"/>
    <property type="molecule type" value="Genomic_DNA"/>
</dbReference>
<dbReference type="InterPro" id="IPR044940">
    <property type="entry name" value="NOS_dom_2"/>
</dbReference>
<evidence type="ECO:0000256" key="1">
    <source>
        <dbReference type="ARBA" id="ARBA00001917"/>
    </source>
</evidence>
<proteinExistence type="inferred from homology"/>
<dbReference type="Gene3D" id="3.90.1230.10">
    <property type="entry name" value="Nitric Oxide Synthase, Chain A, domain 3"/>
    <property type="match status" value="1"/>
</dbReference>
<dbReference type="PANTHER" id="PTHR43410:SF1">
    <property type="entry name" value="NITRIC OXIDE SYNTHASE"/>
    <property type="match status" value="1"/>
</dbReference>
<keyword evidence="5" id="KW-0285">Flavoprotein</keyword>
<dbReference type="GO" id="GO:0006809">
    <property type="term" value="P:nitric oxide biosynthetic process"/>
    <property type="evidence" value="ECO:0007669"/>
    <property type="project" value="InterPro"/>
</dbReference>
<dbReference type="PROSITE" id="PS51257">
    <property type="entry name" value="PROKAR_LIPOPROTEIN"/>
    <property type="match status" value="1"/>
</dbReference>
<dbReference type="AlphaFoldDB" id="A0A9P6CJ69"/>
<dbReference type="Pfam" id="PF00258">
    <property type="entry name" value="Flavodoxin_1"/>
    <property type="match status" value="1"/>
</dbReference>
<dbReference type="InterPro" id="IPR017938">
    <property type="entry name" value="Riboflavin_synthase-like_b-brl"/>
</dbReference>
<evidence type="ECO:0000256" key="6">
    <source>
        <dbReference type="ARBA" id="ARBA00022723"/>
    </source>
</evidence>
<dbReference type="PANTHER" id="PTHR43410">
    <property type="entry name" value="NITRIC OXIDE SYNTHASE OXYGENASE"/>
    <property type="match status" value="1"/>
</dbReference>
<dbReference type="OrthoDB" id="2153534at2759"/>
<organism evidence="11 12">
    <name type="scientific">Collybia nuda</name>
    <dbReference type="NCBI Taxonomy" id="64659"/>
    <lineage>
        <taxon>Eukaryota</taxon>
        <taxon>Fungi</taxon>
        <taxon>Dikarya</taxon>
        <taxon>Basidiomycota</taxon>
        <taxon>Agaricomycotina</taxon>
        <taxon>Agaricomycetes</taxon>
        <taxon>Agaricomycetidae</taxon>
        <taxon>Agaricales</taxon>
        <taxon>Tricholomatineae</taxon>
        <taxon>Clitocybaceae</taxon>
        <taxon>Collybia</taxon>
    </lineage>
</organism>
<evidence type="ECO:0000256" key="3">
    <source>
        <dbReference type="ARBA" id="ARBA00012989"/>
    </source>
</evidence>
<accession>A0A9P6CJ69</accession>
<keyword evidence="4" id="KW-0349">Heme</keyword>
<dbReference type="InterPro" id="IPR050607">
    <property type="entry name" value="NOS"/>
</dbReference>
<dbReference type="InterPro" id="IPR004030">
    <property type="entry name" value="NOS_N"/>
</dbReference>
<keyword evidence="5" id="KW-0288">FMN</keyword>
<evidence type="ECO:0000256" key="4">
    <source>
        <dbReference type="ARBA" id="ARBA00022617"/>
    </source>
</evidence>
<dbReference type="SUPFAM" id="SSF52343">
    <property type="entry name" value="Ferredoxin reductase-like, C-terminal NADP-linked domain"/>
    <property type="match status" value="1"/>
</dbReference>
<keyword evidence="7" id="KW-0112">Calmodulin-binding</keyword>
<evidence type="ECO:0000259" key="10">
    <source>
        <dbReference type="PROSITE" id="PS50902"/>
    </source>
</evidence>
<dbReference type="InterPro" id="IPR044944">
    <property type="entry name" value="NOS_dom_3"/>
</dbReference>
<dbReference type="PROSITE" id="PS50902">
    <property type="entry name" value="FLAVODOXIN_LIKE"/>
    <property type="match status" value="1"/>
</dbReference>
<keyword evidence="9" id="KW-0408">Iron</keyword>